<dbReference type="AlphaFoldDB" id="A0A4Y7Q5J1"/>
<keyword evidence="1" id="KW-0677">Repeat</keyword>
<name>A0A4Y7Q5J1_9AGAM</name>
<dbReference type="VEuPathDB" id="FungiDB:BD410DRAFT_201139"/>
<dbReference type="EMBL" id="ML170173">
    <property type="protein sequence ID" value="TDL22844.1"/>
    <property type="molecule type" value="Genomic_DNA"/>
</dbReference>
<feature type="repeat" description="PPR" evidence="2">
    <location>
        <begin position="630"/>
        <end position="664"/>
    </location>
</feature>
<dbReference type="InterPro" id="IPR011990">
    <property type="entry name" value="TPR-like_helical_dom_sf"/>
</dbReference>
<dbReference type="Proteomes" id="UP000294933">
    <property type="component" value="Unassembled WGS sequence"/>
</dbReference>
<accession>A0A4Y7Q5J1</accession>
<evidence type="ECO:0000256" key="2">
    <source>
        <dbReference type="PROSITE-ProRule" id="PRU00708"/>
    </source>
</evidence>
<reference evidence="3 4" key="1">
    <citation type="submission" date="2018-06" db="EMBL/GenBank/DDBJ databases">
        <title>A transcriptomic atlas of mushroom development highlights an independent origin of complex multicellularity.</title>
        <authorList>
            <consortium name="DOE Joint Genome Institute"/>
            <person name="Krizsan K."/>
            <person name="Almasi E."/>
            <person name="Merenyi Z."/>
            <person name="Sahu N."/>
            <person name="Viragh M."/>
            <person name="Koszo T."/>
            <person name="Mondo S."/>
            <person name="Kiss B."/>
            <person name="Balint B."/>
            <person name="Kues U."/>
            <person name="Barry K."/>
            <person name="Hegedus J.C."/>
            <person name="Henrissat B."/>
            <person name="Johnson J."/>
            <person name="Lipzen A."/>
            <person name="Ohm R."/>
            <person name="Nagy I."/>
            <person name="Pangilinan J."/>
            <person name="Yan J."/>
            <person name="Xiong Y."/>
            <person name="Grigoriev I.V."/>
            <person name="Hibbett D.S."/>
            <person name="Nagy L.G."/>
        </authorList>
    </citation>
    <scope>NUCLEOTIDE SEQUENCE [LARGE SCALE GENOMIC DNA]</scope>
    <source>
        <strain evidence="3 4">SZMC22713</strain>
    </source>
</reference>
<organism evidence="3 4">
    <name type="scientific">Rickenella mellea</name>
    <dbReference type="NCBI Taxonomy" id="50990"/>
    <lineage>
        <taxon>Eukaryota</taxon>
        <taxon>Fungi</taxon>
        <taxon>Dikarya</taxon>
        <taxon>Basidiomycota</taxon>
        <taxon>Agaricomycotina</taxon>
        <taxon>Agaricomycetes</taxon>
        <taxon>Hymenochaetales</taxon>
        <taxon>Rickenellaceae</taxon>
        <taxon>Rickenella</taxon>
    </lineage>
</organism>
<dbReference type="OrthoDB" id="185373at2759"/>
<dbReference type="PANTHER" id="PTHR47942">
    <property type="entry name" value="TETRATRICOPEPTIDE REPEAT (TPR)-LIKE SUPERFAMILY PROTEIN-RELATED"/>
    <property type="match status" value="1"/>
</dbReference>
<keyword evidence="4" id="KW-1185">Reference proteome</keyword>
<evidence type="ECO:0000313" key="4">
    <source>
        <dbReference type="Proteomes" id="UP000294933"/>
    </source>
</evidence>
<dbReference type="PANTHER" id="PTHR47942:SF63">
    <property type="entry name" value="PENTATRICOPEPTIDE REPEAT-CONTAINING PROTEIN"/>
    <property type="match status" value="1"/>
</dbReference>
<gene>
    <name evidence="3" type="ORF">BD410DRAFT_201139</name>
</gene>
<evidence type="ECO:0000313" key="3">
    <source>
        <dbReference type="EMBL" id="TDL22844.1"/>
    </source>
</evidence>
<dbReference type="PROSITE" id="PS51375">
    <property type="entry name" value="PPR"/>
    <property type="match status" value="1"/>
</dbReference>
<proteinExistence type="predicted"/>
<dbReference type="NCBIfam" id="TIGR00756">
    <property type="entry name" value="PPR"/>
    <property type="match status" value="1"/>
</dbReference>
<evidence type="ECO:0000256" key="1">
    <source>
        <dbReference type="ARBA" id="ARBA00022737"/>
    </source>
</evidence>
<dbReference type="STRING" id="50990.A0A4Y7Q5J1"/>
<evidence type="ECO:0008006" key="5">
    <source>
        <dbReference type="Google" id="ProtNLM"/>
    </source>
</evidence>
<dbReference type="Gene3D" id="1.25.40.10">
    <property type="entry name" value="Tetratricopeptide repeat domain"/>
    <property type="match status" value="1"/>
</dbReference>
<dbReference type="InterPro" id="IPR051222">
    <property type="entry name" value="PPR/CCM1_RNA-binding"/>
</dbReference>
<dbReference type="Pfam" id="PF01535">
    <property type="entry name" value="PPR"/>
    <property type="match status" value="1"/>
</dbReference>
<dbReference type="InterPro" id="IPR002885">
    <property type="entry name" value="PPR_rpt"/>
</dbReference>
<sequence length="722" mass="82571">MSFGTAGLQLRLVINLPRALHRFTLYSNVFNHNRVSKFQVAFGITQRNVSGNQVYDGTPGTKALVQKYPPGPLDTAIFEDVSDEYSNNGEHPSTLTSSDMEVRPLTLGDTNPCAVLARLIEKGDFTGAQNAKDELVALQIPIHPDRLYAKAALYHLRNTAKADRARYFITWWELSDPSHWMESIPEAEEQLLKDLVDIALIVDFILLCTSRGFSPPALKNLFAHVIRFADLSLTESFLQSFENFAKENPGSSPPVVSKDRMVGWRNIAIRTHALAGRTMLAAELLERCHAEGIRIESITHRLVLEKLVGRNLDDRAQRLRKLIPSDNSNEEYTEARKPALVDTMDRHGMYQKIPSPHEMATALRFIRRIIRDKSPPPFAAHLANFMFHYDVFYKRRRAIRSLQRIVFGKVPRSVASQFVAAQQLYYTGRRRPIAVLRTFLHYFPSYGVPADHARALMEYHDKEIIWRQTKHSPDCNSSKSLYPITKKLWPAKLNVQLAWKALVQLTKDREIMERLYRELLTLLKHAQNTEEWQPGDGDGGARNTPSWSPDVGFFQPFIVAFGSRVGPQRAALVISDMRRHGLRPSKDNWAVLAAAFARAGDVRKVMTILSHMEETFINPSEETLKERWKTISTYNSVIRGLTESGQFAAARSVQRRMQDGGYFDKPLDRRTKAILHRLSRYEKGKFSGLLSRRKTMRNTDGQIVYAQRRRAQWNSESDSLWK</sequence>
<protein>
    <recommendedName>
        <fullName evidence="5">Pentacotripeptide-repeat region of PRORP domain-containing protein</fullName>
    </recommendedName>
</protein>